<evidence type="ECO:0000256" key="2">
    <source>
        <dbReference type="ARBA" id="ARBA00006602"/>
    </source>
</evidence>
<keyword evidence="9" id="KW-0282">Flagellum</keyword>
<dbReference type="InterPro" id="IPR018035">
    <property type="entry name" value="Flagellar_FliH/T3SS_HrpE"/>
</dbReference>
<comment type="caution">
    <text evidence="9">The sequence shown here is derived from an EMBL/GenBank/DDBJ whole genome shotgun (WGS) entry which is preliminary data.</text>
</comment>
<evidence type="ECO:0000313" key="9">
    <source>
        <dbReference type="EMBL" id="MBC2652135.1"/>
    </source>
</evidence>
<name>A0A7X1F817_9SPHN</name>
<sequence length="202" mass="21754">MSSLAALTGLPAEHGFRQDSRFAPAPSSGAYPAYGLPGAAPEPVEIEDPVALAWAEGYARGAEDARAEAEAQMAAEAEARTALEFAFTRFDADMAETLRQRLQDTVMALCEATLVPYAHDAAALAARVERAVAMLARADDDRTIRLHPDDWALIGKQLPKDWKISPDPSLERGALRVETQNGGVEDGPAQWRRALAEAFHAC</sequence>
<comment type="function">
    <text evidence="1">Needed for flagellar regrowth and assembly.</text>
</comment>
<dbReference type="PANTHER" id="PTHR34982:SF1">
    <property type="entry name" value="FLAGELLAR ASSEMBLY PROTEIN FLIH"/>
    <property type="match status" value="1"/>
</dbReference>
<dbReference type="GO" id="GO:0005829">
    <property type="term" value="C:cytosol"/>
    <property type="evidence" value="ECO:0007669"/>
    <property type="project" value="TreeGrafter"/>
</dbReference>
<evidence type="ECO:0000256" key="1">
    <source>
        <dbReference type="ARBA" id="ARBA00003041"/>
    </source>
</evidence>
<evidence type="ECO:0000259" key="8">
    <source>
        <dbReference type="Pfam" id="PF02108"/>
    </source>
</evidence>
<dbReference type="AlphaFoldDB" id="A0A7X1F817"/>
<dbReference type="GO" id="GO:0044781">
    <property type="term" value="P:bacterial-type flagellum organization"/>
    <property type="evidence" value="ECO:0007669"/>
    <property type="project" value="UniProtKB-KW"/>
</dbReference>
<evidence type="ECO:0000256" key="7">
    <source>
        <dbReference type="ARBA" id="ARBA00023225"/>
    </source>
</evidence>
<dbReference type="Proteomes" id="UP000520156">
    <property type="component" value="Unassembled WGS sequence"/>
</dbReference>
<keyword evidence="9" id="KW-0966">Cell projection</keyword>
<protein>
    <recommendedName>
        <fullName evidence="3">Flagellar assembly protein FliH</fullName>
    </recommendedName>
</protein>
<dbReference type="PANTHER" id="PTHR34982">
    <property type="entry name" value="YOP PROTEINS TRANSLOCATION PROTEIN L"/>
    <property type="match status" value="1"/>
</dbReference>
<dbReference type="GO" id="GO:0015031">
    <property type="term" value="P:protein transport"/>
    <property type="evidence" value="ECO:0007669"/>
    <property type="project" value="UniProtKB-KW"/>
</dbReference>
<proteinExistence type="inferred from homology"/>
<keyword evidence="4" id="KW-0813">Transport</keyword>
<keyword evidence="7" id="KW-1006">Bacterial flagellum protein export</keyword>
<keyword evidence="10" id="KW-1185">Reference proteome</keyword>
<gene>
    <name evidence="9" type="ORF">H7F49_10500</name>
</gene>
<evidence type="ECO:0000256" key="6">
    <source>
        <dbReference type="ARBA" id="ARBA00022927"/>
    </source>
</evidence>
<dbReference type="InterPro" id="IPR051472">
    <property type="entry name" value="T3SS_Stator/FliH"/>
</dbReference>
<comment type="similarity">
    <text evidence="2">Belongs to the FliH family.</text>
</comment>
<organism evidence="9 10">
    <name type="scientific">Novosphingobium aerophilum</name>
    <dbReference type="NCBI Taxonomy" id="2839843"/>
    <lineage>
        <taxon>Bacteria</taxon>
        <taxon>Pseudomonadati</taxon>
        <taxon>Pseudomonadota</taxon>
        <taxon>Alphaproteobacteria</taxon>
        <taxon>Sphingomonadales</taxon>
        <taxon>Sphingomonadaceae</taxon>
        <taxon>Novosphingobium</taxon>
    </lineage>
</organism>
<evidence type="ECO:0000256" key="5">
    <source>
        <dbReference type="ARBA" id="ARBA00022795"/>
    </source>
</evidence>
<dbReference type="EMBL" id="JACLAU010000015">
    <property type="protein sequence ID" value="MBC2652135.1"/>
    <property type="molecule type" value="Genomic_DNA"/>
</dbReference>
<accession>A0A7X1F817</accession>
<evidence type="ECO:0000256" key="4">
    <source>
        <dbReference type="ARBA" id="ARBA00022448"/>
    </source>
</evidence>
<evidence type="ECO:0000313" key="10">
    <source>
        <dbReference type="Proteomes" id="UP000520156"/>
    </source>
</evidence>
<keyword evidence="9" id="KW-0969">Cilium</keyword>
<evidence type="ECO:0000256" key="3">
    <source>
        <dbReference type="ARBA" id="ARBA00016507"/>
    </source>
</evidence>
<dbReference type="Pfam" id="PF02108">
    <property type="entry name" value="FliH"/>
    <property type="match status" value="1"/>
</dbReference>
<reference evidence="9 10" key="1">
    <citation type="submission" date="2020-08" db="EMBL/GenBank/DDBJ databases">
        <title>The genome sequence of Novosphingobium flavum 4Y4.</title>
        <authorList>
            <person name="Liu Y."/>
        </authorList>
    </citation>
    <scope>NUCLEOTIDE SEQUENCE [LARGE SCALE GENOMIC DNA]</scope>
    <source>
        <strain evidence="9 10">4Y4</strain>
    </source>
</reference>
<keyword evidence="6" id="KW-0653">Protein transport</keyword>
<dbReference type="RefSeq" id="WP_185683555.1">
    <property type="nucleotide sequence ID" value="NZ_JACLAU010000015.1"/>
</dbReference>
<feature type="domain" description="Flagellar assembly protein FliH/Type III secretion system HrpE" evidence="8">
    <location>
        <begin position="94"/>
        <end position="184"/>
    </location>
</feature>
<keyword evidence="5" id="KW-1005">Bacterial flagellum biogenesis</keyword>